<reference evidence="1" key="1">
    <citation type="submission" date="2022-10" db="EMBL/GenBank/DDBJ databases">
        <authorList>
            <person name="Chen Y."/>
            <person name="Dougan E. K."/>
            <person name="Chan C."/>
            <person name="Rhodes N."/>
            <person name="Thang M."/>
        </authorList>
    </citation>
    <scope>NUCLEOTIDE SEQUENCE</scope>
</reference>
<dbReference type="SUPFAM" id="SSF51197">
    <property type="entry name" value="Clavaminate synthase-like"/>
    <property type="match status" value="1"/>
</dbReference>
<dbReference type="PANTHER" id="PTHR31630:SF6">
    <property type="entry name" value="PHYTANOYL-COA DIOXYGENASE-RELATED"/>
    <property type="match status" value="1"/>
</dbReference>
<dbReference type="AlphaFoldDB" id="A0A9P1CIP9"/>
<dbReference type="EMBL" id="CAMXCT020001684">
    <property type="protein sequence ID" value="CAL1145590.1"/>
    <property type="molecule type" value="Genomic_DNA"/>
</dbReference>
<gene>
    <name evidence="1" type="ORF">C1SCF055_LOCUS19058</name>
</gene>
<reference evidence="2" key="2">
    <citation type="submission" date="2024-04" db="EMBL/GenBank/DDBJ databases">
        <authorList>
            <person name="Chen Y."/>
            <person name="Shah S."/>
            <person name="Dougan E. K."/>
            <person name="Thang M."/>
            <person name="Chan C."/>
        </authorList>
    </citation>
    <scope>NUCLEOTIDE SEQUENCE [LARGE SCALE GENOMIC DNA]</scope>
</reference>
<dbReference type="EMBL" id="CAMXCT030001684">
    <property type="protein sequence ID" value="CAL4779527.1"/>
    <property type="molecule type" value="Genomic_DNA"/>
</dbReference>
<sequence>MRAFANLWGVSKEDLLVSFDGCCAFRPPAVDVRWRTRGGWLHTDQNGRTTGSDFACAQGLVSITESNESRPNSTKNKVSSLWRSMALRRFAFQENDFFVLPRCDELLSPSATKPQLLPLHAGDMVLWDSRLLHCNVPGFHPFDEMDLQTALADVGLQEASAALVELTSVADAVWTWAAHEATLKELFESWALPKSLHGPVAKQFQLWAGHLAQDLHVPTSQPCLSRLAAYVCATPRPGHGAPNCHLVALRRRMAAALMGCTTSHWPERSIVTDMARTPLGLANFQDLELSALRQIGCQSWELSLAQAEMRELLATLQLAGNIRKFIGRYESKCRTRNPKEYGLPIFFHI</sequence>
<comment type="caution">
    <text evidence="1">The sequence shown here is derived from an EMBL/GenBank/DDBJ whole genome shotgun (WGS) entry which is preliminary data.</text>
</comment>
<dbReference type="EMBL" id="CAMXCT010001684">
    <property type="protein sequence ID" value="CAI3992215.1"/>
    <property type="molecule type" value="Genomic_DNA"/>
</dbReference>
<accession>A0A9P1CIP9</accession>
<protein>
    <submittedName>
        <fullName evidence="1">Uncharacterized protein</fullName>
    </submittedName>
</protein>
<evidence type="ECO:0000313" key="1">
    <source>
        <dbReference type="EMBL" id="CAI3992215.1"/>
    </source>
</evidence>
<dbReference type="PANTHER" id="PTHR31630">
    <property type="entry name" value="PHYTANOYL-COA DIOXYGENASE-RELATED-RELATED"/>
    <property type="match status" value="1"/>
</dbReference>
<name>A0A9P1CIP9_9DINO</name>
<dbReference type="Proteomes" id="UP001152797">
    <property type="component" value="Unassembled WGS sequence"/>
</dbReference>
<proteinExistence type="predicted"/>
<evidence type="ECO:0000313" key="3">
    <source>
        <dbReference type="Proteomes" id="UP001152797"/>
    </source>
</evidence>
<organism evidence="1">
    <name type="scientific">Cladocopium goreaui</name>
    <dbReference type="NCBI Taxonomy" id="2562237"/>
    <lineage>
        <taxon>Eukaryota</taxon>
        <taxon>Sar</taxon>
        <taxon>Alveolata</taxon>
        <taxon>Dinophyceae</taxon>
        <taxon>Suessiales</taxon>
        <taxon>Symbiodiniaceae</taxon>
        <taxon>Cladocopium</taxon>
    </lineage>
</organism>
<dbReference type="OrthoDB" id="428355at2759"/>
<keyword evidence="3" id="KW-1185">Reference proteome</keyword>
<evidence type="ECO:0000313" key="2">
    <source>
        <dbReference type="EMBL" id="CAL1145590.1"/>
    </source>
</evidence>